<dbReference type="PANTHER" id="PTHR22977:SF1">
    <property type="entry name" value="COX ASSEMBLY MITOCHONDRIAL PROTEIN 2 HOMOLOG"/>
    <property type="match status" value="1"/>
</dbReference>
<evidence type="ECO:0000256" key="2">
    <source>
        <dbReference type="ARBA" id="ARBA00007347"/>
    </source>
</evidence>
<keyword evidence="3 5" id="KW-0496">Mitochondrion</keyword>
<dbReference type="AlphaFoldDB" id="A0A8J2JDX8"/>
<evidence type="ECO:0000313" key="7">
    <source>
        <dbReference type="Proteomes" id="UP000708208"/>
    </source>
</evidence>
<comment type="caution">
    <text evidence="6">The sequence shown here is derived from an EMBL/GenBank/DDBJ whole genome shotgun (WGS) entry which is preliminary data.</text>
</comment>
<dbReference type="Proteomes" id="UP000708208">
    <property type="component" value="Unassembled WGS sequence"/>
</dbReference>
<dbReference type="EMBL" id="CAJVCH010042702">
    <property type="protein sequence ID" value="CAG7717007.1"/>
    <property type="molecule type" value="Genomic_DNA"/>
</dbReference>
<evidence type="ECO:0000256" key="4">
    <source>
        <dbReference type="ARBA" id="ARBA00023157"/>
    </source>
</evidence>
<dbReference type="Pfam" id="PF08583">
    <property type="entry name" value="Cmc1"/>
    <property type="match status" value="1"/>
</dbReference>
<comment type="subcellular location">
    <subcellularLocation>
        <location evidence="1 5">Mitochondrion</location>
    </subcellularLocation>
</comment>
<comment type="similarity">
    <text evidence="2 5">Belongs to the CMC family.</text>
</comment>
<evidence type="ECO:0000256" key="1">
    <source>
        <dbReference type="ARBA" id="ARBA00004173"/>
    </source>
</evidence>
<accession>A0A8J2JDX8</accession>
<proteinExistence type="inferred from homology"/>
<dbReference type="OrthoDB" id="532630at2759"/>
<evidence type="ECO:0000256" key="3">
    <source>
        <dbReference type="ARBA" id="ARBA00023128"/>
    </source>
</evidence>
<evidence type="ECO:0000256" key="5">
    <source>
        <dbReference type="RuleBase" id="RU364104"/>
    </source>
</evidence>
<evidence type="ECO:0000313" key="6">
    <source>
        <dbReference type="EMBL" id="CAG7717007.1"/>
    </source>
</evidence>
<keyword evidence="4" id="KW-1015">Disulfide bond</keyword>
<name>A0A8J2JDX8_9HEXA</name>
<dbReference type="InterPro" id="IPR013892">
    <property type="entry name" value="Cyt_c_biogenesis_Cmc1-like"/>
</dbReference>
<reference evidence="6" key="1">
    <citation type="submission" date="2021-06" db="EMBL/GenBank/DDBJ databases">
        <authorList>
            <person name="Hodson N. C."/>
            <person name="Mongue J. A."/>
            <person name="Jaron S. K."/>
        </authorList>
    </citation>
    <scope>NUCLEOTIDE SEQUENCE</scope>
</reference>
<organism evidence="6 7">
    <name type="scientific">Allacma fusca</name>
    <dbReference type="NCBI Taxonomy" id="39272"/>
    <lineage>
        <taxon>Eukaryota</taxon>
        <taxon>Metazoa</taxon>
        <taxon>Ecdysozoa</taxon>
        <taxon>Arthropoda</taxon>
        <taxon>Hexapoda</taxon>
        <taxon>Collembola</taxon>
        <taxon>Symphypleona</taxon>
        <taxon>Sminthuridae</taxon>
        <taxon>Allacma</taxon>
    </lineage>
</organism>
<protein>
    <recommendedName>
        <fullName evidence="5">COX assembly mitochondrial protein</fullName>
    </recommendedName>
</protein>
<dbReference type="GO" id="GO:0005739">
    <property type="term" value="C:mitochondrion"/>
    <property type="evidence" value="ECO:0007669"/>
    <property type="project" value="UniProtKB-SubCell"/>
</dbReference>
<keyword evidence="7" id="KW-1185">Reference proteome</keyword>
<sequence>MHTDLSKHLHTPECNAIIEALQKCHAEHQFKKFLGFCNDINDSMLKCLKEERLEKRRANFEKSAYKRIRDIEQEKAKRSSQ</sequence>
<gene>
    <name evidence="6" type="ORF">AFUS01_LOCUS6486</name>
</gene>
<dbReference type="PROSITE" id="PS51808">
    <property type="entry name" value="CHCH"/>
    <property type="match status" value="1"/>
</dbReference>
<dbReference type="PANTHER" id="PTHR22977">
    <property type="entry name" value="COX ASSEMBLY MITOCHONDRIAL PROTEIN"/>
    <property type="match status" value="1"/>
</dbReference>